<proteinExistence type="predicted"/>
<dbReference type="STRING" id="460265.Mnod_4023"/>
<dbReference type="KEGG" id="mno:Mnod_4023"/>
<dbReference type="EMBL" id="CP001349">
    <property type="protein sequence ID" value="ACL58905.1"/>
    <property type="molecule type" value="Genomic_DNA"/>
</dbReference>
<sequence length="74" mass="7997">MIEGLAVCFPGLEDLRETSGCDHRLIAILVIAVCAVIACAESKDIGLYGRSKQAWLQTFLPLPCATSRFCARSP</sequence>
<accession>B8ITI9</accession>
<keyword evidence="3" id="KW-1185">Reference proteome</keyword>
<dbReference type="HOGENOM" id="CLU_2683633_0_0_5"/>
<dbReference type="eggNOG" id="COG5433">
    <property type="taxonomic scope" value="Bacteria"/>
</dbReference>
<protein>
    <recommendedName>
        <fullName evidence="1">H repeat-associated protein N-terminal domain-containing protein</fullName>
    </recommendedName>
</protein>
<evidence type="ECO:0000259" key="1">
    <source>
        <dbReference type="Pfam" id="PF13808"/>
    </source>
</evidence>
<gene>
    <name evidence="2" type="ordered locus">Mnod_4023</name>
</gene>
<organism evidence="2 3">
    <name type="scientific">Methylobacterium nodulans (strain LMG 21967 / CNCM I-2342 / ORS 2060)</name>
    <dbReference type="NCBI Taxonomy" id="460265"/>
    <lineage>
        <taxon>Bacteria</taxon>
        <taxon>Pseudomonadati</taxon>
        <taxon>Pseudomonadota</taxon>
        <taxon>Alphaproteobacteria</taxon>
        <taxon>Hyphomicrobiales</taxon>
        <taxon>Methylobacteriaceae</taxon>
        <taxon>Methylobacterium</taxon>
    </lineage>
</organism>
<evidence type="ECO:0000313" key="3">
    <source>
        <dbReference type="Proteomes" id="UP000008207"/>
    </source>
</evidence>
<dbReference type="AlphaFoldDB" id="B8ITI9"/>
<dbReference type="Proteomes" id="UP000008207">
    <property type="component" value="Chromosome"/>
</dbReference>
<dbReference type="RefSeq" id="WP_015930555.1">
    <property type="nucleotide sequence ID" value="NC_011894.1"/>
</dbReference>
<dbReference type="InterPro" id="IPR032806">
    <property type="entry name" value="YbfD_N"/>
</dbReference>
<name>B8ITI9_METNO</name>
<feature type="domain" description="H repeat-associated protein N-terminal" evidence="1">
    <location>
        <begin position="8"/>
        <end position="64"/>
    </location>
</feature>
<reference evidence="2 3" key="1">
    <citation type="submission" date="2009-01" db="EMBL/GenBank/DDBJ databases">
        <title>Complete sequence of chromosome of Methylobacterium nodulans ORS 2060.</title>
        <authorList>
            <consortium name="US DOE Joint Genome Institute"/>
            <person name="Lucas S."/>
            <person name="Copeland A."/>
            <person name="Lapidus A."/>
            <person name="Glavina del Rio T."/>
            <person name="Dalin E."/>
            <person name="Tice H."/>
            <person name="Bruce D."/>
            <person name="Goodwin L."/>
            <person name="Pitluck S."/>
            <person name="Sims D."/>
            <person name="Brettin T."/>
            <person name="Detter J.C."/>
            <person name="Han C."/>
            <person name="Larimer F."/>
            <person name="Land M."/>
            <person name="Hauser L."/>
            <person name="Kyrpides N."/>
            <person name="Ivanova N."/>
            <person name="Marx C.J."/>
            <person name="Richardson P."/>
        </authorList>
    </citation>
    <scope>NUCLEOTIDE SEQUENCE [LARGE SCALE GENOMIC DNA]</scope>
    <source>
        <strain evidence="3">LMG 21967 / CNCM I-2342 / ORS 2060</strain>
    </source>
</reference>
<dbReference type="Pfam" id="PF13808">
    <property type="entry name" value="DDE_Tnp_1_assoc"/>
    <property type="match status" value="1"/>
</dbReference>
<evidence type="ECO:0000313" key="2">
    <source>
        <dbReference type="EMBL" id="ACL58905.1"/>
    </source>
</evidence>